<feature type="domain" description="Bacteriophage Mu GpT" evidence="1">
    <location>
        <begin position="8"/>
        <end position="296"/>
    </location>
</feature>
<evidence type="ECO:0000259" key="1">
    <source>
        <dbReference type="Pfam" id="PF10124"/>
    </source>
</evidence>
<dbReference type="Pfam" id="PF10124">
    <property type="entry name" value="Mu-like_gpT"/>
    <property type="match status" value="1"/>
</dbReference>
<dbReference type="RefSeq" id="WP_397608960.1">
    <property type="nucleotide sequence ID" value="NZ_CP032664.1"/>
</dbReference>
<name>A0A7T8IPX0_9GAMM</name>
<gene>
    <name evidence="2" type="ORF">D7032_13240</name>
</gene>
<accession>A0A7T8IPX0</accession>
<dbReference type="InterPro" id="IPR018774">
    <property type="entry name" value="Phage_Mu_GpT"/>
</dbReference>
<dbReference type="AlphaFoldDB" id="A0A7T8IPX0"/>
<organism evidence="2">
    <name type="scientific">Shewanella algae</name>
    <dbReference type="NCBI Taxonomy" id="38313"/>
    <lineage>
        <taxon>Bacteria</taxon>
        <taxon>Pseudomonadati</taxon>
        <taxon>Pseudomonadota</taxon>
        <taxon>Gammaproteobacteria</taxon>
        <taxon>Alteromonadales</taxon>
        <taxon>Shewanellaceae</taxon>
        <taxon>Shewanella</taxon>
    </lineage>
</organism>
<dbReference type="EMBL" id="CP032664">
    <property type="protein sequence ID" value="QQO84124.1"/>
    <property type="molecule type" value="Genomic_DNA"/>
</dbReference>
<protein>
    <submittedName>
        <fullName evidence="2">Phage head protein</fullName>
    </submittedName>
</protein>
<reference evidence="2" key="1">
    <citation type="submission" date="2018-09" db="EMBL/GenBank/DDBJ databases">
        <title>Genome sequencing and analysis.</title>
        <authorList>
            <person name="Huang Y.-T."/>
        </authorList>
    </citation>
    <scope>NUCLEOTIDE SEQUENCE</scope>
    <source>
        <strain evidence="2">HIDE</strain>
    </source>
</reference>
<evidence type="ECO:0000313" key="2">
    <source>
        <dbReference type="EMBL" id="QQO84124.1"/>
    </source>
</evidence>
<sequence>MATEAQVLEALQATMSAAYTRGLSAAQPQWQMIATEVPSSGAANFYGWLKDLPGIVEWTGARQLADMGKHGYSIENKTFESSISVSREDVDDDQIGHYSVVAQNYGDQVAYFPDTLAYPLLAAGFSTLCYDGQNYFDTDHPLETTPATTFSNVVGDPLTDTGEPWFLIDDTKVLKPVVFQNRRPFVFKNMNPSEEYTWFNNKYAAGVDGRCNVGFSFPQLAIGSKAALTEANYEAAKKLLQKMKKVDGTPIGVRATKLVVGPDNEAAAKKLIARMLIEGGDTNIYYNDVEIVVSPLITA</sequence>
<proteinExistence type="predicted"/>